<gene>
    <name evidence="2" type="ORF">CPOL0286_LOCUS10101</name>
</gene>
<sequence>MHVWQWYGSGAVRRSRVPIPCCAYIPCGLSRVAISCGYPVRPHPVAIPWLCISGGRACVSAFVRHRLRVKWKLGAGFVLMTVAVLLKAFDAMAHLLVPTPAARHAPLKDPELPLAQYMRQSTDPPEPDEIQRI</sequence>
<keyword evidence="1" id="KW-0812">Transmembrane</keyword>
<accession>A0A7S4MJ92</accession>
<dbReference type="AlphaFoldDB" id="A0A7S4MJ92"/>
<protein>
    <submittedName>
        <fullName evidence="2">Uncharacterized protein</fullName>
    </submittedName>
</protein>
<feature type="transmembrane region" description="Helical" evidence="1">
    <location>
        <begin position="75"/>
        <end position="97"/>
    </location>
</feature>
<keyword evidence="1" id="KW-0472">Membrane</keyword>
<reference evidence="2" key="1">
    <citation type="submission" date="2021-01" db="EMBL/GenBank/DDBJ databases">
        <authorList>
            <person name="Corre E."/>
            <person name="Pelletier E."/>
            <person name="Niang G."/>
            <person name="Scheremetjew M."/>
            <person name="Finn R."/>
            <person name="Kale V."/>
            <person name="Holt S."/>
            <person name="Cochrane G."/>
            <person name="Meng A."/>
            <person name="Brown T."/>
            <person name="Cohen L."/>
        </authorList>
    </citation>
    <scope>NUCLEOTIDE SEQUENCE</scope>
    <source>
        <strain evidence="2">UIO037</strain>
    </source>
</reference>
<name>A0A7S4MJ92_9EUKA</name>
<organism evidence="2">
    <name type="scientific">Prymnesium polylepis</name>
    <dbReference type="NCBI Taxonomy" id="72548"/>
    <lineage>
        <taxon>Eukaryota</taxon>
        <taxon>Haptista</taxon>
        <taxon>Haptophyta</taxon>
        <taxon>Prymnesiophyceae</taxon>
        <taxon>Prymnesiales</taxon>
        <taxon>Prymnesiaceae</taxon>
        <taxon>Prymnesium</taxon>
    </lineage>
</organism>
<evidence type="ECO:0000256" key="1">
    <source>
        <dbReference type="SAM" id="Phobius"/>
    </source>
</evidence>
<keyword evidence="1" id="KW-1133">Transmembrane helix</keyword>
<dbReference type="EMBL" id="HBKO01022303">
    <property type="protein sequence ID" value="CAE2226162.1"/>
    <property type="molecule type" value="Transcribed_RNA"/>
</dbReference>
<evidence type="ECO:0000313" key="2">
    <source>
        <dbReference type="EMBL" id="CAE2226162.1"/>
    </source>
</evidence>
<proteinExistence type="predicted"/>